<evidence type="ECO:0000256" key="1">
    <source>
        <dbReference type="ARBA" id="ARBA00022729"/>
    </source>
</evidence>
<dbReference type="OrthoDB" id="63533at2759"/>
<dbReference type="Gene3D" id="1.50.10.100">
    <property type="entry name" value="Chondroitin AC/alginate lyase"/>
    <property type="match status" value="1"/>
</dbReference>
<dbReference type="RefSeq" id="XP_067525504.1">
    <property type="nucleotide sequence ID" value="XM_067669403.1"/>
</dbReference>
<organism evidence="4 5">
    <name type="scientific">Rhizopus delemar (strain RA 99-880 / ATCC MYA-4621 / FGSC 9543 / NRRL 43880)</name>
    <name type="common">Mucormycosis agent</name>
    <name type="synonym">Rhizopus arrhizus var. delemar</name>
    <dbReference type="NCBI Taxonomy" id="246409"/>
    <lineage>
        <taxon>Eukaryota</taxon>
        <taxon>Fungi</taxon>
        <taxon>Fungi incertae sedis</taxon>
        <taxon>Mucoromycota</taxon>
        <taxon>Mucoromycotina</taxon>
        <taxon>Mucoromycetes</taxon>
        <taxon>Mucorales</taxon>
        <taxon>Mucorineae</taxon>
        <taxon>Rhizopodaceae</taxon>
        <taxon>Rhizopus</taxon>
    </lineage>
</organism>
<keyword evidence="2" id="KW-0456">Lyase</keyword>
<dbReference type="SUPFAM" id="SSF48230">
    <property type="entry name" value="Chondroitin AC/alginate lyase"/>
    <property type="match status" value="1"/>
</dbReference>
<dbReference type="GeneID" id="93621784"/>
<dbReference type="STRING" id="246409.I1CNS8"/>
<dbReference type="VEuPathDB" id="FungiDB:RO3G_14819"/>
<evidence type="ECO:0000313" key="4">
    <source>
        <dbReference type="EMBL" id="EIE90108.1"/>
    </source>
</evidence>
<accession>I1CNS8</accession>
<dbReference type="InParanoid" id="I1CNS8"/>
<dbReference type="AlphaFoldDB" id="I1CNS8"/>
<proteinExistence type="predicted"/>
<evidence type="ECO:0000256" key="2">
    <source>
        <dbReference type="ARBA" id="ARBA00023239"/>
    </source>
</evidence>
<dbReference type="eggNOG" id="ENOG502QSID">
    <property type="taxonomic scope" value="Eukaryota"/>
</dbReference>
<keyword evidence="1" id="KW-0732">Signal</keyword>
<dbReference type="Pfam" id="PF05426">
    <property type="entry name" value="Alginate_lyase"/>
    <property type="match status" value="1"/>
</dbReference>
<dbReference type="GO" id="GO:0042597">
    <property type="term" value="C:periplasmic space"/>
    <property type="evidence" value="ECO:0007669"/>
    <property type="project" value="InterPro"/>
</dbReference>
<dbReference type="InterPro" id="IPR008397">
    <property type="entry name" value="Alginate_lyase_dom"/>
</dbReference>
<reference evidence="4 5" key="1">
    <citation type="journal article" date="2009" name="PLoS Genet.">
        <title>Genomic analysis of the basal lineage fungus Rhizopus oryzae reveals a whole-genome duplication.</title>
        <authorList>
            <person name="Ma L.-J."/>
            <person name="Ibrahim A.S."/>
            <person name="Skory C."/>
            <person name="Grabherr M.G."/>
            <person name="Burger G."/>
            <person name="Butler M."/>
            <person name="Elias M."/>
            <person name="Idnurm A."/>
            <person name="Lang B.F."/>
            <person name="Sone T."/>
            <person name="Abe A."/>
            <person name="Calvo S.E."/>
            <person name="Corrochano L.M."/>
            <person name="Engels R."/>
            <person name="Fu J."/>
            <person name="Hansberg W."/>
            <person name="Kim J.-M."/>
            <person name="Kodira C.D."/>
            <person name="Koehrsen M.J."/>
            <person name="Liu B."/>
            <person name="Miranda-Saavedra D."/>
            <person name="O'Leary S."/>
            <person name="Ortiz-Castellanos L."/>
            <person name="Poulter R."/>
            <person name="Rodriguez-Romero J."/>
            <person name="Ruiz-Herrera J."/>
            <person name="Shen Y.-Q."/>
            <person name="Zeng Q."/>
            <person name="Galagan J."/>
            <person name="Birren B.W."/>
            <person name="Cuomo C.A."/>
            <person name="Wickes B.L."/>
        </authorList>
    </citation>
    <scope>NUCLEOTIDE SEQUENCE [LARGE SCALE GENOMIC DNA]</scope>
    <source>
        <strain evidence="5">RA 99-880 / ATCC MYA-4621 / FGSC 9543 / NRRL 43880</strain>
    </source>
</reference>
<evidence type="ECO:0000313" key="5">
    <source>
        <dbReference type="Proteomes" id="UP000009138"/>
    </source>
</evidence>
<evidence type="ECO:0000259" key="3">
    <source>
        <dbReference type="Pfam" id="PF05426"/>
    </source>
</evidence>
<dbReference type="EMBL" id="CH476746">
    <property type="protein sequence ID" value="EIE90108.1"/>
    <property type="molecule type" value="Genomic_DNA"/>
</dbReference>
<gene>
    <name evidence="4" type="ORF">RO3G_14819</name>
</gene>
<dbReference type="Proteomes" id="UP000009138">
    <property type="component" value="Unassembled WGS sequence"/>
</dbReference>
<feature type="domain" description="Alginate lyase" evidence="3">
    <location>
        <begin position="3"/>
        <end position="200"/>
    </location>
</feature>
<dbReference type="OMA" id="CRIANML"/>
<name>I1CNS8_RHIO9</name>
<dbReference type="InterPro" id="IPR008929">
    <property type="entry name" value="Chondroitin_lyas"/>
</dbReference>
<protein>
    <recommendedName>
        <fullName evidence="3">Alginate lyase domain-containing protein</fullName>
    </recommendedName>
</protein>
<keyword evidence="5" id="KW-1185">Reference proteome</keyword>
<dbReference type="GO" id="GO:0016829">
    <property type="term" value="F:lyase activity"/>
    <property type="evidence" value="ECO:0007669"/>
    <property type="project" value="UniProtKB-KW"/>
</dbReference>
<sequence>MYLCLGYYFFKKDKYAEYAISLLEIFFINEKTRMNPNLTYAQFIRGSQNTTKTGRGEGIVSARALCRVVNVLPVLYLFPGYHAISQHIIHWFSCYSQWLIESPVADQASKAKNNIHTWYMAHVISVQHFLYPSSLQLTNYIKEFFEKSLPEQIDKKTGNQPLESKRAQPFHYLAFNMHAILFIAELARSIGIDVYHLKRDYLHLAAIYFTKFEQTKPGIDITEAARCVDIISKRICVDGCCSRFVEYCKHSKYAEKISGPKNVICSLWL</sequence>